<dbReference type="Proteomes" id="UP001407347">
    <property type="component" value="Unassembled WGS sequence"/>
</dbReference>
<name>A0ABV0A4B3_9HYPH</name>
<keyword evidence="2" id="KW-1185">Reference proteome</keyword>
<dbReference type="InterPro" id="IPR029063">
    <property type="entry name" value="SAM-dependent_MTases_sf"/>
</dbReference>
<comment type="caution">
    <text evidence="1">The sequence shown here is derived from an EMBL/GenBank/DDBJ whole genome shotgun (WGS) entry which is preliminary data.</text>
</comment>
<dbReference type="EMBL" id="JAQYXP010000006">
    <property type="protein sequence ID" value="MEN3238684.1"/>
    <property type="molecule type" value="Genomic_DNA"/>
</dbReference>
<protein>
    <submittedName>
        <fullName evidence="1">Uncharacterized protein</fullName>
    </submittedName>
</protein>
<dbReference type="Gene3D" id="3.40.50.150">
    <property type="entry name" value="Vaccinia Virus protein VP39"/>
    <property type="match status" value="1"/>
</dbReference>
<sequence length="319" mass="36655">MSYSVESAPGVFVDHQALHNLVVACSRADARVVLVGFGEYAKHLINLQGSHIVAVYDPNPLYVGREMHFRGVPIITDARKFDANLVVCCEYKHLYEFFGRIVRLYNWMPYYYPPRLHYKDTSEIKIWEHEAIYHSILKNESDAPISMMVPEKIRFLVELLRTGLTLHPTANVLEQGSWQGGSSWFIGKALRFLDQRRTFYMMDLFETHMMDPTATMCSDEIRVRMAEVYDHVEMITGLVDDPACLSQVKGPLCFAHIDLGFQETGLRFAWDNLVPGAPLLLDNYGHLGAPPWKFDDFFASEGTRVIRLPWSEQGLVFKR</sequence>
<dbReference type="SUPFAM" id="SSF53335">
    <property type="entry name" value="S-adenosyl-L-methionine-dependent methyltransferases"/>
    <property type="match status" value="1"/>
</dbReference>
<reference evidence="1 2" key="1">
    <citation type="journal article" date="2023" name="PLoS ONE">
        <title>Complete genome assembly of Hawai'i environmental nontuberculous mycobacteria reveals unexpected co-isolation with methylobacteria.</title>
        <authorList>
            <person name="Hendrix J."/>
            <person name="Epperson L.E."/>
            <person name="Tong E.I."/>
            <person name="Chan Y.L."/>
            <person name="Hasan N.A."/>
            <person name="Dawrs S.N."/>
            <person name="Norton G.J."/>
            <person name="Virdi R."/>
            <person name="Crooks J.L."/>
            <person name="Chan E.D."/>
            <person name="Honda J.R."/>
            <person name="Strong M."/>
        </authorList>
    </citation>
    <scope>NUCLEOTIDE SEQUENCE [LARGE SCALE GENOMIC DNA]</scope>
    <source>
        <strain evidence="1 2">NJH_HI04-1</strain>
    </source>
</reference>
<proteinExistence type="predicted"/>
<organism evidence="1 2">
    <name type="scientific">Methylobacterium ajmalii</name>
    <dbReference type="NCBI Taxonomy" id="2738439"/>
    <lineage>
        <taxon>Bacteria</taxon>
        <taxon>Pseudomonadati</taxon>
        <taxon>Pseudomonadota</taxon>
        <taxon>Alphaproteobacteria</taxon>
        <taxon>Hyphomicrobiales</taxon>
        <taxon>Methylobacteriaceae</taxon>
        <taxon>Methylobacterium</taxon>
    </lineage>
</organism>
<evidence type="ECO:0000313" key="1">
    <source>
        <dbReference type="EMBL" id="MEN3238684.1"/>
    </source>
</evidence>
<gene>
    <name evidence="1" type="ORF">PUR29_35170</name>
</gene>
<dbReference type="RefSeq" id="WP_346013808.1">
    <property type="nucleotide sequence ID" value="NZ_JAQYXP010000006.1"/>
</dbReference>
<accession>A0ABV0A4B3</accession>
<evidence type="ECO:0000313" key="2">
    <source>
        <dbReference type="Proteomes" id="UP001407347"/>
    </source>
</evidence>